<dbReference type="EMBL" id="CP039355">
    <property type="protein sequence ID" value="QCE14689.1"/>
    <property type="molecule type" value="Genomic_DNA"/>
</dbReference>
<protein>
    <recommendedName>
        <fullName evidence="5">Yippee domain-containing protein</fullName>
    </recommendedName>
</protein>
<dbReference type="Proteomes" id="UP000501690">
    <property type="component" value="Linkage Group LG11"/>
</dbReference>
<gene>
    <name evidence="2" type="ORF">DEO72_LG11g1692</name>
    <name evidence="3" type="ORF">DEO72_LG11g1693</name>
</gene>
<evidence type="ECO:0008006" key="5">
    <source>
        <dbReference type="Google" id="ProtNLM"/>
    </source>
</evidence>
<feature type="signal peptide" evidence="1">
    <location>
        <begin position="1"/>
        <end position="20"/>
    </location>
</feature>
<reference evidence="3 4" key="1">
    <citation type="submission" date="2019-04" db="EMBL/GenBank/DDBJ databases">
        <title>An improved genome assembly and genetic linkage map for asparagus bean, Vigna unguiculata ssp. sesquipedialis.</title>
        <authorList>
            <person name="Xia Q."/>
            <person name="Zhang R."/>
            <person name="Dong Y."/>
        </authorList>
    </citation>
    <scope>NUCLEOTIDE SEQUENCE [LARGE SCALE GENOMIC DNA]</scope>
    <source>
        <tissue evidence="3">Leaf</tissue>
    </source>
</reference>
<name>A0A4D6NQ80_VIGUN</name>
<dbReference type="AlphaFoldDB" id="A0A4D6NQ80"/>
<keyword evidence="4" id="KW-1185">Reference proteome</keyword>
<sequence length="123" mass="13506">MVNSIFLVLFHSHLSPVIHPYSCCACGRAVGVFAKLSRYGEVRVFRVLNDFLAGFDVCWVLHELYVCDECVIDLGLLLGWGYVTVARKAVARSVNLSQARVTRPGETCRSNQGFANSRPGGGL</sequence>
<evidence type="ECO:0000313" key="4">
    <source>
        <dbReference type="Proteomes" id="UP000501690"/>
    </source>
</evidence>
<evidence type="ECO:0000256" key="1">
    <source>
        <dbReference type="SAM" id="SignalP"/>
    </source>
</evidence>
<evidence type="ECO:0000313" key="3">
    <source>
        <dbReference type="EMBL" id="QCE14689.1"/>
    </source>
</evidence>
<organism evidence="3 4">
    <name type="scientific">Vigna unguiculata</name>
    <name type="common">Cowpea</name>
    <dbReference type="NCBI Taxonomy" id="3917"/>
    <lineage>
        <taxon>Eukaryota</taxon>
        <taxon>Viridiplantae</taxon>
        <taxon>Streptophyta</taxon>
        <taxon>Embryophyta</taxon>
        <taxon>Tracheophyta</taxon>
        <taxon>Spermatophyta</taxon>
        <taxon>Magnoliopsida</taxon>
        <taxon>eudicotyledons</taxon>
        <taxon>Gunneridae</taxon>
        <taxon>Pentapetalae</taxon>
        <taxon>rosids</taxon>
        <taxon>fabids</taxon>
        <taxon>Fabales</taxon>
        <taxon>Fabaceae</taxon>
        <taxon>Papilionoideae</taxon>
        <taxon>50 kb inversion clade</taxon>
        <taxon>NPAAA clade</taxon>
        <taxon>indigoferoid/millettioid clade</taxon>
        <taxon>Phaseoleae</taxon>
        <taxon>Vigna</taxon>
    </lineage>
</organism>
<keyword evidence="1" id="KW-0732">Signal</keyword>
<feature type="chain" id="PRO_5044606181" description="Yippee domain-containing protein" evidence="1">
    <location>
        <begin position="21"/>
        <end position="123"/>
    </location>
</feature>
<accession>A0A4D6NQ80</accession>
<proteinExistence type="predicted"/>
<evidence type="ECO:0000313" key="2">
    <source>
        <dbReference type="EMBL" id="QCE14688.1"/>
    </source>
</evidence>
<dbReference type="EMBL" id="CP039355">
    <property type="protein sequence ID" value="QCE14688.1"/>
    <property type="molecule type" value="Genomic_DNA"/>
</dbReference>